<dbReference type="Pfam" id="PF00458">
    <property type="entry name" value="WHEP-TRS"/>
    <property type="match status" value="1"/>
</dbReference>
<evidence type="ECO:0000256" key="1">
    <source>
        <dbReference type="ARBA" id="ARBA00022553"/>
    </source>
</evidence>
<evidence type="ECO:0000256" key="5">
    <source>
        <dbReference type="ARBA" id="ARBA00022917"/>
    </source>
</evidence>
<dbReference type="InterPro" id="IPR009068">
    <property type="entry name" value="uS15_NS1_RNA-bd_sf"/>
</dbReference>
<evidence type="ECO:0000259" key="7">
    <source>
        <dbReference type="PROSITE" id="PS51185"/>
    </source>
</evidence>
<organism evidence="8 9">
    <name type="scientific">Lates japonicus</name>
    <name type="common">Japanese lates</name>
    <dbReference type="NCBI Taxonomy" id="270547"/>
    <lineage>
        <taxon>Eukaryota</taxon>
        <taxon>Metazoa</taxon>
        <taxon>Chordata</taxon>
        <taxon>Craniata</taxon>
        <taxon>Vertebrata</taxon>
        <taxon>Euteleostomi</taxon>
        <taxon>Actinopterygii</taxon>
        <taxon>Neopterygii</taxon>
        <taxon>Teleostei</taxon>
        <taxon>Neoteleostei</taxon>
        <taxon>Acanthomorphata</taxon>
        <taxon>Carangaria</taxon>
        <taxon>Carangaria incertae sedis</taxon>
        <taxon>Centropomidae</taxon>
        <taxon>Lates</taxon>
    </lineage>
</organism>
<gene>
    <name evidence="8" type="ORF">AKAME5_003008800</name>
</gene>
<evidence type="ECO:0000256" key="6">
    <source>
        <dbReference type="ARBA" id="ARBA00023146"/>
    </source>
</evidence>
<dbReference type="Gene3D" id="1.10.287.10">
    <property type="entry name" value="S15/NS1, RNA-binding"/>
    <property type="match status" value="1"/>
</dbReference>
<sequence>MRTQTVIGQRAVDMTSVQGELVRKLKAEQAPKDQIDGAVKQLLALKAEFKKLTGQEYKPGMAP</sequence>
<evidence type="ECO:0000313" key="9">
    <source>
        <dbReference type="Proteomes" id="UP001279410"/>
    </source>
</evidence>
<keyword evidence="9" id="KW-1185">Reference proteome</keyword>
<dbReference type="CDD" id="cd00936">
    <property type="entry name" value="WEPRS_RNA"/>
    <property type="match status" value="1"/>
</dbReference>
<accession>A0AAD3N5F5</accession>
<dbReference type="PROSITE" id="PS51185">
    <property type="entry name" value="WHEP_TRS_2"/>
    <property type="match status" value="1"/>
</dbReference>
<protein>
    <submittedName>
        <fullName evidence="8">Bifunctional glutamate/proline--tRNA ligase-like protein</fullName>
    </submittedName>
</protein>
<keyword evidence="3" id="KW-0547">Nucleotide-binding</keyword>
<keyword evidence="1" id="KW-0597">Phosphoprotein</keyword>
<dbReference type="FunFam" id="1.10.287.10:FF:000006">
    <property type="entry name" value="Bifunctional glutamate/proline--tRNA ligase"/>
    <property type="match status" value="1"/>
</dbReference>
<evidence type="ECO:0000256" key="4">
    <source>
        <dbReference type="ARBA" id="ARBA00022840"/>
    </source>
</evidence>
<keyword evidence="6" id="KW-0030">Aminoacyl-tRNA synthetase</keyword>
<dbReference type="SUPFAM" id="SSF47060">
    <property type="entry name" value="S15/NS1 RNA-binding domain"/>
    <property type="match status" value="1"/>
</dbReference>
<dbReference type="Proteomes" id="UP001279410">
    <property type="component" value="Unassembled WGS sequence"/>
</dbReference>
<keyword evidence="2 8" id="KW-0436">Ligase</keyword>
<feature type="non-terminal residue" evidence="8">
    <location>
        <position position="1"/>
    </location>
</feature>
<name>A0AAD3N5F5_LATJO</name>
<dbReference type="InterPro" id="IPR000738">
    <property type="entry name" value="WHEP-TRS_dom"/>
</dbReference>
<dbReference type="EMBL" id="BRZM01009243">
    <property type="protein sequence ID" value="GLD65602.1"/>
    <property type="molecule type" value="Genomic_DNA"/>
</dbReference>
<dbReference type="GO" id="GO:0005524">
    <property type="term" value="F:ATP binding"/>
    <property type="evidence" value="ECO:0007669"/>
    <property type="project" value="UniProtKB-KW"/>
</dbReference>
<dbReference type="SMART" id="SM00991">
    <property type="entry name" value="WHEP-TRS"/>
    <property type="match status" value="1"/>
</dbReference>
<dbReference type="AlphaFoldDB" id="A0AAD3N5F5"/>
<dbReference type="GO" id="GO:0006418">
    <property type="term" value="P:tRNA aminoacylation for protein translation"/>
    <property type="evidence" value="ECO:0007669"/>
    <property type="project" value="InterPro"/>
</dbReference>
<dbReference type="GO" id="GO:0004812">
    <property type="term" value="F:aminoacyl-tRNA ligase activity"/>
    <property type="evidence" value="ECO:0007669"/>
    <property type="project" value="UniProtKB-KW"/>
</dbReference>
<evidence type="ECO:0000256" key="2">
    <source>
        <dbReference type="ARBA" id="ARBA00022598"/>
    </source>
</evidence>
<evidence type="ECO:0000256" key="3">
    <source>
        <dbReference type="ARBA" id="ARBA00022741"/>
    </source>
</evidence>
<keyword evidence="4" id="KW-0067">ATP-binding</keyword>
<feature type="domain" description="WHEP-TRS" evidence="7">
    <location>
        <begin position="7"/>
        <end position="63"/>
    </location>
</feature>
<evidence type="ECO:0000313" key="8">
    <source>
        <dbReference type="EMBL" id="GLD65602.1"/>
    </source>
</evidence>
<keyword evidence="5" id="KW-0648">Protein biosynthesis</keyword>
<reference evidence="8" key="1">
    <citation type="submission" date="2022-08" db="EMBL/GenBank/DDBJ databases">
        <title>Genome sequencing of akame (Lates japonicus).</title>
        <authorList>
            <person name="Hashiguchi Y."/>
            <person name="Takahashi H."/>
        </authorList>
    </citation>
    <scope>NUCLEOTIDE SEQUENCE</scope>
    <source>
        <strain evidence="8">Kochi</strain>
    </source>
</reference>
<proteinExistence type="predicted"/>
<comment type="caution">
    <text evidence="8">The sequence shown here is derived from an EMBL/GenBank/DDBJ whole genome shotgun (WGS) entry which is preliminary data.</text>
</comment>